<accession>A0A517SBQ6</accession>
<dbReference type="OrthoDB" id="241529at2"/>
<keyword evidence="9 12" id="KW-0378">Hydrolase</keyword>
<dbReference type="AlphaFoldDB" id="A0A517SBQ6"/>
<dbReference type="GO" id="GO:0006730">
    <property type="term" value="P:one-carbon metabolic process"/>
    <property type="evidence" value="ECO:0007669"/>
    <property type="project" value="UniProtKB-UniRule"/>
</dbReference>
<comment type="pathway">
    <text evidence="3 12">One-carbon metabolism; formaldehyde degradation; formate from formaldehyde (H(4)MPT route): step 3/5.</text>
</comment>
<evidence type="ECO:0000256" key="6">
    <source>
        <dbReference type="ARBA" id="ARBA00020597"/>
    </source>
</evidence>
<comment type="subcellular location">
    <subcellularLocation>
        <location evidence="2 12">Cytoplasm</location>
    </subcellularLocation>
</comment>
<dbReference type="InParanoid" id="A0A517SBQ6"/>
<dbReference type="Pfam" id="PF02289">
    <property type="entry name" value="MCH"/>
    <property type="match status" value="1"/>
</dbReference>
<evidence type="ECO:0000313" key="14">
    <source>
        <dbReference type="Proteomes" id="UP000315700"/>
    </source>
</evidence>
<organism evidence="13 14">
    <name type="scientific">Caulifigura coniformis</name>
    <dbReference type="NCBI Taxonomy" id="2527983"/>
    <lineage>
        <taxon>Bacteria</taxon>
        <taxon>Pseudomonadati</taxon>
        <taxon>Planctomycetota</taxon>
        <taxon>Planctomycetia</taxon>
        <taxon>Planctomycetales</taxon>
        <taxon>Planctomycetaceae</taxon>
        <taxon>Caulifigura</taxon>
    </lineage>
</organism>
<proteinExistence type="inferred from homology"/>
<evidence type="ECO:0000256" key="1">
    <source>
        <dbReference type="ARBA" id="ARBA00004058"/>
    </source>
</evidence>
<protein>
    <recommendedName>
        <fullName evidence="6 12">Methenyltetrahydromethanopterin cyclohydrolase</fullName>
        <ecNumber evidence="5 12">3.5.4.27</ecNumber>
    </recommendedName>
    <alternativeName>
        <fullName evidence="10 12">Methenyl-H4MPT cyclohydrolase</fullName>
    </alternativeName>
</protein>
<dbReference type="Proteomes" id="UP000315700">
    <property type="component" value="Chromosome"/>
</dbReference>
<reference evidence="13 14" key="1">
    <citation type="submission" date="2019-02" db="EMBL/GenBank/DDBJ databases">
        <title>Deep-cultivation of Planctomycetes and their phenomic and genomic characterization uncovers novel biology.</title>
        <authorList>
            <person name="Wiegand S."/>
            <person name="Jogler M."/>
            <person name="Boedeker C."/>
            <person name="Pinto D."/>
            <person name="Vollmers J."/>
            <person name="Rivas-Marin E."/>
            <person name="Kohn T."/>
            <person name="Peeters S.H."/>
            <person name="Heuer A."/>
            <person name="Rast P."/>
            <person name="Oberbeckmann S."/>
            <person name="Bunk B."/>
            <person name="Jeske O."/>
            <person name="Meyerdierks A."/>
            <person name="Storesund J.E."/>
            <person name="Kallscheuer N."/>
            <person name="Luecker S."/>
            <person name="Lage O.M."/>
            <person name="Pohl T."/>
            <person name="Merkel B.J."/>
            <person name="Hornburger P."/>
            <person name="Mueller R.-W."/>
            <person name="Bruemmer F."/>
            <person name="Labrenz M."/>
            <person name="Spormann A.M."/>
            <person name="Op den Camp H."/>
            <person name="Overmann J."/>
            <person name="Amann R."/>
            <person name="Jetten M.S.M."/>
            <person name="Mascher T."/>
            <person name="Medema M.H."/>
            <person name="Devos D.P."/>
            <person name="Kaster A.-K."/>
            <person name="Ovreas L."/>
            <person name="Rohde M."/>
            <person name="Galperin M.Y."/>
            <person name="Jogler C."/>
        </authorList>
    </citation>
    <scope>NUCLEOTIDE SEQUENCE [LARGE SCALE GENOMIC DNA]</scope>
    <source>
        <strain evidence="13 14">Pan44</strain>
    </source>
</reference>
<keyword evidence="7 12" id="KW-0963">Cytoplasm</keyword>
<dbReference type="GO" id="GO:0046294">
    <property type="term" value="P:formaldehyde catabolic process"/>
    <property type="evidence" value="ECO:0007669"/>
    <property type="project" value="UniProtKB-UniRule"/>
</dbReference>
<evidence type="ECO:0000256" key="8">
    <source>
        <dbReference type="ARBA" id="ARBA00022563"/>
    </source>
</evidence>
<evidence type="ECO:0000313" key="13">
    <source>
        <dbReference type="EMBL" id="QDT53553.1"/>
    </source>
</evidence>
<dbReference type="EC" id="3.5.4.27" evidence="5 12"/>
<dbReference type="Gene3D" id="3.10.340.11">
    <property type="entry name" value="Methenyltetrahydromethanopterin Cyclohydrolase, Chain A, domain 1"/>
    <property type="match status" value="1"/>
</dbReference>
<comment type="function">
    <text evidence="1 12">Catalyzes the hydrolysis of methenyl-H(4)MPT(+) to 5-formyl-H(4)MPT.</text>
</comment>
<dbReference type="NCBIfam" id="TIGR03120">
    <property type="entry name" value="one_C_mch"/>
    <property type="match status" value="1"/>
</dbReference>
<evidence type="ECO:0000256" key="7">
    <source>
        <dbReference type="ARBA" id="ARBA00022490"/>
    </source>
</evidence>
<evidence type="ECO:0000256" key="3">
    <source>
        <dbReference type="ARBA" id="ARBA00005087"/>
    </source>
</evidence>
<dbReference type="HAMAP" id="MF_00486">
    <property type="entry name" value="McH"/>
    <property type="match status" value="1"/>
</dbReference>
<dbReference type="InterPro" id="IPR003209">
    <property type="entry name" value="METHMP_CycHdrlase"/>
</dbReference>
<sequence>MSEDFELPEDDFEEGAEENPSLLNDAAFSLVNQALAAVDELRVEAVDVQGAGCILDFGVETTGSLAAGLALAEICMAGLGEIQISNGEVAGCTWPHLNVSTDNPTEACLLSQYAGWKVNVGKFFGMGSGPMRAAYADEAIFSQLDYREDATAVIGVLETGRLPDLKVVKLIAEKCKVEPERVALLAAPTSSIAGNMQVVARSVETALHKLHELGFDTTQVVSAFGTAPISPVAADDLAAIGRTNDAILYGGRVTLWVEAEDEELRMIGPNVPSSSSSAYGKPFVDIFKESGHDFYKIDPLLFSPAEIVFHNLETGSVFRFGEVNSEVLKRSFGL</sequence>
<dbReference type="Gene3D" id="3.30.1030.10">
    <property type="entry name" value="Methenyltetrahydromethanopterin Cyclohydrolase, Chain A, domain 2"/>
    <property type="match status" value="1"/>
</dbReference>
<evidence type="ECO:0000256" key="2">
    <source>
        <dbReference type="ARBA" id="ARBA00004496"/>
    </source>
</evidence>
<comment type="catalytic activity">
    <reaction evidence="11 12">
        <text>5,10-methenyl-5,6,7,8-tetrahydromethanopterin + H2O = N(5)-formyl-5,6,7,8-tetrahydromethanopterin + H(+)</text>
        <dbReference type="Rhea" id="RHEA:19053"/>
        <dbReference type="ChEBI" id="CHEBI:15377"/>
        <dbReference type="ChEBI" id="CHEBI:15378"/>
        <dbReference type="ChEBI" id="CHEBI:58018"/>
        <dbReference type="ChEBI" id="CHEBI:58337"/>
        <dbReference type="EC" id="3.5.4.27"/>
    </reaction>
</comment>
<evidence type="ECO:0000256" key="10">
    <source>
        <dbReference type="ARBA" id="ARBA00030468"/>
    </source>
</evidence>
<dbReference type="RefSeq" id="WP_145028852.1">
    <property type="nucleotide sequence ID" value="NZ_CP036271.1"/>
</dbReference>
<dbReference type="EMBL" id="CP036271">
    <property type="protein sequence ID" value="QDT53553.1"/>
    <property type="molecule type" value="Genomic_DNA"/>
</dbReference>
<evidence type="ECO:0000256" key="11">
    <source>
        <dbReference type="ARBA" id="ARBA00048684"/>
    </source>
</evidence>
<evidence type="ECO:0000256" key="4">
    <source>
        <dbReference type="ARBA" id="ARBA00006902"/>
    </source>
</evidence>
<dbReference type="GO" id="GO:0005737">
    <property type="term" value="C:cytoplasm"/>
    <property type="evidence" value="ECO:0007669"/>
    <property type="project" value="UniProtKB-SubCell"/>
</dbReference>
<name>A0A517SBQ6_9PLAN</name>
<evidence type="ECO:0000256" key="5">
    <source>
        <dbReference type="ARBA" id="ARBA00012765"/>
    </source>
</evidence>
<dbReference type="KEGG" id="ccos:Pan44_15750"/>
<comment type="similarity">
    <text evidence="4 12">Belongs to the MCH family.</text>
</comment>
<evidence type="ECO:0000256" key="12">
    <source>
        <dbReference type="HAMAP-Rule" id="MF_00486"/>
    </source>
</evidence>
<keyword evidence="14" id="KW-1185">Reference proteome</keyword>
<evidence type="ECO:0000256" key="9">
    <source>
        <dbReference type="ARBA" id="ARBA00022801"/>
    </source>
</evidence>
<dbReference type="UniPathway" id="UPA00562">
    <property type="reaction ID" value="UER00703"/>
</dbReference>
<gene>
    <name evidence="12 13" type="primary">mch</name>
    <name evidence="13" type="ORF">Pan44_15750</name>
</gene>
<dbReference type="GO" id="GO:0018759">
    <property type="term" value="F:methenyltetrahydromethanopterin cyclohydrolase activity"/>
    <property type="evidence" value="ECO:0007669"/>
    <property type="project" value="UniProtKB-UniRule"/>
</dbReference>
<dbReference type="SUPFAM" id="SSF56199">
    <property type="entry name" value="Methenyltetrahydromethanopterin cyclohydrolase"/>
    <property type="match status" value="1"/>
</dbReference>
<keyword evidence="8 12" id="KW-0554">One-carbon metabolism</keyword>